<keyword evidence="1" id="KW-0732">Signal</keyword>
<evidence type="ECO:0000313" key="3">
    <source>
        <dbReference type="Proteomes" id="UP000007718"/>
    </source>
</evidence>
<dbReference type="EMBL" id="CP002536">
    <property type="protein sequence ID" value="ADY26348.1"/>
    <property type="molecule type" value="Genomic_DNA"/>
</dbReference>
<protein>
    <recommendedName>
        <fullName evidence="4">Copper amine oxidase-like N-terminal domain-containing protein</fullName>
    </recommendedName>
</protein>
<reference evidence="3" key="1">
    <citation type="submission" date="2011-02" db="EMBL/GenBank/DDBJ databases">
        <title>The complete sequence of chromosome of Deinococcus proteolyticus DSM 20540.</title>
        <authorList>
            <consortium name="US DOE Joint Genome Institute (JGI-PGF)"/>
            <person name="Lucas S."/>
            <person name="Copeland A."/>
            <person name="Lapidus A."/>
            <person name="Bruce D."/>
            <person name="Goodwin L."/>
            <person name="Pitluck S."/>
            <person name="Kyrpides N."/>
            <person name="Mavromatis K."/>
            <person name="Pagani I."/>
            <person name="Ivanova N."/>
            <person name="Ovchinnikova G."/>
            <person name="Zeytun A."/>
            <person name="Detter J.C."/>
            <person name="Han C."/>
            <person name="Land M."/>
            <person name="Hauser L."/>
            <person name="Markowitz V."/>
            <person name="Cheng J.-F."/>
            <person name="Hugenholtz P."/>
            <person name="Woyke T."/>
            <person name="Wu D."/>
            <person name="Pukall R."/>
            <person name="Steenblock K."/>
            <person name="Brambilla E."/>
            <person name="Klenk H.-P."/>
            <person name="Eisen J.A."/>
        </authorList>
    </citation>
    <scope>NUCLEOTIDE SEQUENCE [LARGE SCALE GENOMIC DNA]</scope>
    <source>
        <strain evidence="3">ATCC 35074 / DSM 20540 / JCM 6276 / NBRC 101906 / NCIMB 13154 / VKM Ac-1939 / CCM 2703 / MRP</strain>
    </source>
</reference>
<dbReference type="OrthoDB" id="68506at2"/>
<accession>F0RNM2</accession>
<dbReference type="Proteomes" id="UP000007718">
    <property type="component" value="Chromosome"/>
</dbReference>
<feature type="signal peptide" evidence="1">
    <location>
        <begin position="1"/>
        <end position="30"/>
    </location>
</feature>
<organism evidence="2 3">
    <name type="scientific">Deinococcus proteolyticus (strain ATCC 35074 / DSM 20540 / JCM 6276 / NBRC 101906 / NCIMB 13154 / VKM Ac-1939 / CCM 2703 / MRP)</name>
    <dbReference type="NCBI Taxonomy" id="693977"/>
    <lineage>
        <taxon>Bacteria</taxon>
        <taxon>Thermotogati</taxon>
        <taxon>Deinococcota</taxon>
        <taxon>Deinococci</taxon>
        <taxon>Deinococcales</taxon>
        <taxon>Deinococcaceae</taxon>
        <taxon>Deinococcus</taxon>
    </lineage>
</organism>
<gene>
    <name evidence="2" type="ordered locus">Deipr_1197</name>
</gene>
<reference evidence="2 3" key="2">
    <citation type="journal article" date="2012" name="Stand. Genomic Sci.">
        <title>Complete genome sequence of the orange-red pigmented, radioresistant Deinococcus proteolyticus type strain (MRP(T)).</title>
        <authorList>
            <person name="Copeland A."/>
            <person name="Zeytun A."/>
            <person name="Yassawong M."/>
            <person name="Nolan M."/>
            <person name="Lucas S."/>
            <person name="Hammon N."/>
            <person name="Deshpande S."/>
            <person name="Cheng J.F."/>
            <person name="Han C."/>
            <person name="Tapia R."/>
            <person name="Goodwin L.A."/>
            <person name="Pitluck S."/>
            <person name="Mavromatis K."/>
            <person name="Liolios K."/>
            <person name="Pagani I."/>
            <person name="Ivanova N."/>
            <person name="Mikhailova N."/>
            <person name="Pati A."/>
            <person name="Chen A."/>
            <person name="Palaniappan K."/>
            <person name="Land M."/>
            <person name="Hauser L."/>
            <person name="Jeffries C.D."/>
            <person name="Brambilla E.M."/>
            <person name="Rohde M."/>
            <person name="Sikorski J."/>
            <person name="Pukall R."/>
            <person name="Goker M."/>
            <person name="Detter J.C."/>
            <person name="Woyke T."/>
            <person name="Bristow J."/>
            <person name="Eisen J.A."/>
            <person name="Markowitz V."/>
            <person name="Hugenholtz P."/>
            <person name="Kyrpides N.C."/>
            <person name="Klenk H.P."/>
            <person name="Lapidus A."/>
        </authorList>
    </citation>
    <scope>NUCLEOTIDE SEQUENCE [LARGE SCALE GENOMIC DNA]</scope>
    <source>
        <strain evidence="3">ATCC 35074 / DSM 20540 / JCM 6276 / NBRC 101906 / NCIMB 13154 / VKM Ac-1939 / CCM 2703 / MRP</strain>
    </source>
</reference>
<sequence length="292" mass="29757">MTTPALRSGRLLRPALLGLCALLPVAAAQATPQAPVPPTAAASAPAAAAVPTPAQQAAQARARLALPDPGLSRLAAELRGAVGGRLYRCPPSLRLPAQAVCLYARGERAELQSRIAAQLGDRVLGQWQAQGPLLNLLLRADGAAETGAAETGAASEYVALLDLGEGDHLLILNTEPAAAAVPATPVPTTPGEVELYLTPADLIGVVRVQHLGGQNYRLTPQGGTAADVQVGALELAQGGTITPLPLPLRIQGSELYIPASVLRTIGCVLSPTEGALTVACGRTSVGVTPRRL</sequence>
<dbReference type="STRING" id="693977.Deipr_1197"/>
<proteinExistence type="predicted"/>
<keyword evidence="3" id="KW-1185">Reference proteome</keyword>
<evidence type="ECO:0008006" key="4">
    <source>
        <dbReference type="Google" id="ProtNLM"/>
    </source>
</evidence>
<feature type="chain" id="PRO_5003255445" description="Copper amine oxidase-like N-terminal domain-containing protein" evidence="1">
    <location>
        <begin position="31"/>
        <end position="292"/>
    </location>
</feature>
<name>F0RNM2_DEIPM</name>
<dbReference type="RefSeq" id="WP_013614957.1">
    <property type="nucleotide sequence ID" value="NC_015161.1"/>
</dbReference>
<dbReference type="HOGENOM" id="CLU_952245_0_0_0"/>
<evidence type="ECO:0000313" key="2">
    <source>
        <dbReference type="EMBL" id="ADY26348.1"/>
    </source>
</evidence>
<evidence type="ECO:0000256" key="1">
    <source>
        <dbReference type="SAM" id="SignalP"/>
    </source>
</evidence>
<dbReference type="KEGG" id="dpt:Deipr_1197"/>
<dbReference type="AlphaFoldDB" id="F0RNM2"/>